<reference evidence="10 11" key="1">
    <citation type="submission" date="2020-02" db="EMBL/GenBank/DDBJ databases">
        <title>Shewanella WXL01 sp. nov., a marine bacterium isolated from green algae in Luhuitou Fringing Reef (Northern South China Sea).</title>
        <authorList>
            <person name="Wang X."/>
        </authorList>
    </citation>
    <scope>NUCLEOTIDE SEQUENCE [LARGE SCALE GENOMIC DNA]</scope>
    <source>
        <strain evidence="10 11">MCCC 1A01895</strain>
    </source>
</reference>
<comment type="similarity">
    <text evidence="8">Belongs to the TsuA/YedE (TC 9.B.102) family.</text>
</comment>
<protein>
    <submittedName>
        <fullName evidence="10">YeeE/YedE family protein</fullName>
    </submittedName>
</protein>
<evidence type="ECO:0000256" key="4">
    <source>
        <dbReference type="ARBA" id="ARBA00022519"/>
    </source>
</evidence>
<keyword evidence="2" id="KW-0813">Transport</keyword>
<keyword evidence="6 9" id="KW-1133">Transmembrane helix</keyword>
<evidence type="ECO:0000313" key="11">
    <source>
        <dbReference type="Proteomes" id="UP000811844"/>
    </source>
</evidence>
<dbReference type="Pfam" id="PF04143">
    <property type="entry name" value="Sulf_transp"/>
    <property type="match status" value="1"/>
</dbReference>
<dbReference type="Proteomes" id="UP000811844">
    <property type="component" value="Unassembled WGS sequence"/>
</dbReference>
<evidence type="ECO:0000256" key="2">
    <source>
        <dbReference type="ARBA" id="ARBA00022448"/>
    </source>
</evidence>
<evidence type="ECO:0000256" key="5">
    <source>
        <dbReference type="ARBA" id="ARBA00022692"/>
    </source>
</evidence>
<evidence type="ECO:0000256" key="9">
    <source>
        <dbReference type="SAM" id="Phobius"/>
    </source>
</evidence>
<sequence length="141" mass="14827">MLTQFTPLSALLGGAFLGFAALLLLIGNGKIAGISGITSKAINPKHAKSWHWSFVLGLIVGPLLLPLSRFELPQNFDSSWLAIIVGGFLVGLGSVIGSGCTSGHGVCGIGRFSKRSIIATITFMFTAVVVVFLRQHFAISL</sequence>
<evidence type="ECO:0000256" key="7">
    <source>
        <dbReference type="ARBA" id="ARBA00023136"/>
    </source>
</evidence>
<proteinExistence type="inferred from homology"/>
<keyword evidence="11" id="KW-1185">Reference proteome</keyword>
<feature type="transmembrane region" description="Helical" evidence="9">
    <location>
        <begin position="116"/>
        <end position="133"/>
    </location>
</feature>
<evidence type="ECO:0000256" key="1">
    <source>
        <dbReference type="ARBA" id="ARBA00004429"/>
    </source>
</evidence>
<comment type="subcellular location">
    <subcellularLocation>
        <location evidence="1">Cell inner membrane</location>
        <topology evidence="1">Multi-pass membrane protein</topology>
    </subcellularLocation>
</comment>
<dbReference type="InterPro" id="IPR007272">
    <property type="entry name" value="Sulf_transp_TsuA/YedE"/>
</dbReference>
<evidence type="ECO:0000256" key="6">
    <source>
        <dbReference type="ARBA" id="ARBA00022989"/>
    </source>
</evidence>
<keyword evidence="5 9" id="KW-0812">Transmembrane</keyword>
<keyword evidence="3" id="KW-1003">Cell membrane</keyword>
<keyword evidence="7 9" id="KW-0472">Membrane</keyword>
<feature type="transmembrane region" description="Helical" evidence="9">
    <location>
        <begin position="49"/>
        <end position="67"/>
    </location>
</feature>
<dbReference type="PANTHER" id="PTHR30574">
    <property type="entry name" value="INNER MEMBRANE PROTEIN YEDE"/>
    <property type="match status" value="1"/>
</dbReference>
<accession>A0ABS5I4E2</accession>
<evidence type="ECO:0000313" key="10">
    <source>
        <dbReference type="EMBL" id="MBR9728895.1"/>
    </source>
</evidence>
<dbReference type="RefSeq" id="WP_153665428.1">
    <property type="nucleotide sequence ID" value="NZ_JAAIKR010000013.1"/>
</dbReference>
<evidence type="ECO:0000256" key="8">
    <source>
        <dbReference type="ARBA" id="ARBA00035655"/>
    </source>
</evidence>
<evidence type="ECO:0000256" key="3">
    <source>
        <dbReference type="ARBA" id="ARBA00022475"/>
    </source>
</evidence>
<keyword evidence="4" id="KW-0997">Cell inner membrane</keyword>
<organism evidence="10 11">
    <name type="scientific">Shewanella intestini</name>
    <dbReference type="NCBI Taxonomy" id="2017544"/>
    <lineage>
        <taxon>Bacteria</taxon>
        <taxon>Pseudomonadati</taxon>
        <taxon>Pseudomonadota</taxon>
        <taxon>Gammaproteobacteria</taxon>
        <taxon>Alteromonadales</taxon>
        <taxon>Shewanellaceae</taxon>
        <taxon>Shewanella</taxon>
    </lineage>
</organism>
<dbReference type="PANTHER" id="PTHR30574:SF1">
    <property type="entry name" value="SULPHUR TRANSPORT DOMAIN-CONTAINING PROTEIN"/>
    <property type="match status" value="1"/>
</dbReference>
<feature type="transmembrane region" description="Helical" evidence="9">
    <location>
        <begin position="79"/>
        <end position="96"/>
    </location>
</feature>
<name>A0ABS5I4E2_9GAMM</name>
<gene>
    <name evidence="10" type="ORF">G3R48_13000</name>
</gene>
<comment type="caution">
    <text evidence="10">The sequence shown here is derived from an EMBL/GenBank/DDBJ whole genome shotgun (WGS) entry which is preliminary data.</text>
</comment>
<dbReference type="EMBL" id="JAAIKR010000013">
    <property type="protein sequence ID" value="MBR9728895.1"/>
    <property type="molecule type" value="Genomic_DNA"/>
</dbReference>